<reference evidence="1" key="1">
    <citation type="submission" date="2021-12" db="EMBL/GenBank/DDBJ databases">
        <title>Comparative genomics, transcriptomics and evolutionary studies reveal genomic signatures of adaptation to plant cell wall in hemibiotrophic fungi.</title>
        <authorList>
            <consortium name="DOE Joint Genome Institute"/>
            <person name="Baroncelli R."/>
            <person name="Diaz J.F."/>
            <person name="Benocci T."/>
            <person name="Peng M."/>
            <person name="Battaglia E."/>
            <person name="Haridas S."/>
            <person name="Andreopoulos W."/>
            <person name="Labutti K."/>
            <person name="Pangilinan J."/>
            <person name="Floch G.L."/>
            <person name="Makela M.R."/>
            <person name="Henrissat B."/>
            <person name="Grigoriev I.V."/>
            <person name="Crouch J.A."/>
            <person name="De Vries R.P."/>
            <person name="Sukno S.A."/>
            <person name="Thon M.R."/>
        </authorList>
    </citation>
    <scope>NUCLEOTIDE SEQUENCE</scope>
    <source>
        <strain evidence="1">CBS 112980</strain>
    </source>
</reference>
<evidence type="ECO:0000313" key="2">
    <source>
        <dbReference type="Proteomes" id="UP001244207"/>
    </source>
</evidence>
<comment type="caution">
    <text evidence="1">The sequence shown here is derived from an EMBL/GenBank/DDBJ whole genome shotgun (WGS) entry which is preliminary data.</text>
</comment>
<accession>A0AAD8ULI9</accession>
<gene>
    <name evidence="1" type="ORF">BDZ83DRAFT_619211</name>
</gene>
<organism evidence="1 2">
    <name type="scientific">Glomerella acutata</name>
    <name type="common">Colletotrichum acutatum</name>
    <dbReference type="NCBI Taxonomy" id="27357"/>
    <lineage>
        <taxon>Eukaryota</taxon>
        <taxon>Fungi</taxon>
        <taxon>Dikarya</taxon>
        <taxon>Ascomycota</taxon>
        <taxon>Pezizomycotina</taxon>
        <taxon>Sordariomycetes</taxon>
        <taxon>Hypocreomycetidae</taxon>
        <taxon>Glomerellales</taxon>
        <taxon>Glomerellaceae</taxon>
        <taxon>Colletotrichum</taxon>
        <taxon>Colletotrichum acutatum species complex</taxon>
    </lineage>
</organism>
<dbReference type="EMBL" id="JAHMHS010000040">
    <property type="protein sequence ID" value="KAK1725553.1"/>
    <property type="molecule type" value="Genomic_DNA"/>
</dbReference>
<evidence type="ECO:0000313" key="1">
    <source>
        <dbReference type="EMBL" id="KAK1725553.1"/>
    </source>
</evidence>
<dbReference type="AlphaFoldDB" id="A0AAD8ULI9"/>
<dbReference type="RefSeq" id="XP_060365608.1">
    <property type="nucleotide sequence ID" value="XM_060508109.1"/>
</dbReference>
<keyword evidence="2" id="KW-1185">Reference proteome</keyword>
<dbReference type="Proteomes" id="UP001244207">
    <property type="component" value="Unassembled WGS sequence"/>
</dbReference>
<protein>
    <submittedName>
        <fullName evidence="1">Uncharacterized protein</fullName>
    </submittedName>
</protein>
<sequence>MLRPRRCPLLTTVAANTLHKGVRDDVTVSETVQVVPTPAQLTVTTSHRKTDLPSFS</sequence>
<name>A0AAD8ULI9_GLOAC</name>
<dbReference type="GeneID" id="85392008"/>
<proteinExistence type="predicted"/>